<evidence type="ECO:0000313" key="2">
    <source>
        <dbReference type="EMBL" id="KAK1259209.1"/>
    </source>
</evidence>
<evidence type="ECO:0000313" key="3">
    <source>
        <dbReference type="Proteomes" id="UP001179952"/>
    </source>
</evidence>
<feature type="compositionally biased region" description="Basic and acidic residues" evidence="1">
    <location>
        <begin position="41"/>
        <end position="51"/>
    </location>
</feature>
<dbReference type="AlphaFoldDB" id="A0AAV9A4Z2"/>
<feature type="region of interest" description="Disordered" evidence="1">
    <location>
        <begin position="21"/>
        <end position="88"/>
    </location>
</feature>
<evidence type="ECO:0000256" key="1">
    <source>
        <dbReference type="SAM" id="MobiDB-lite"/>
    </source>
</evidence>
<sequence length="132" mass="13925">MVVEYWPEDHLVVPPLELAGGGGFEGGKDAKGVGCGDLDGDGGKEGPHRQEEGDEELIASGKDFVADGDAGDIGGGDEGEAAKGERAREGRLELEAVTVTAGEGLSQTDWDVFDTERGEERENLKEGFKYPM</sequence>
<gene>
    <name evidence="2" type="ORF">QJS04_geneDACA010202</name>
</gene>
<protein>
    <submittedName>
        <fullName evidence="2">Uncharacterized protein</fullName>
    </submittedName>
</protein>
<name>A0AAV9A4Z2_ACOGR</name>
<reference evidence="2" key="2">
    <citation type="submission" date="2023-06" db="EMBL/GenBank/DDBJ databases">
        <authorList>
            <person name="Ma L."/>
            <person name="Liu K.-W."/>
            <person name="Li Z."/>
            <person name="Hsiao Y.-Y."/>
            <person name="Qi Y."/>
            <person name="Fu T."/>
            <person name="Tang G."/>
            <person name="Zhang D."/>
            <person name="Sun W.-H."/>
            <person name="Liu D.-K."/>
            <person name="Li Y."/>
            <person name="Chen G.-Z."/>
            <person name="Liu X.-D."/>
            <person name="Liao X.-Y."/>
            <person name="Jiang Y.-T."/>
            <person name="Yu X."/>
            <person name="Hao Y."/>
            <person name="Huang J."/>
            <person name="Zhao X.-W."/>
            <person name="Ke S."/>
            <person name="Chen Y.-Y."/>
            <person name="Wu W.-L."/>
            <person name="Hsu J.-L."/>
            <person name="Lin Y.-F."/>
            <person name="Huang M.-D."/>
            <person name="Li C.-Y."/>
            <person name="Huang L."/>
            <person name="Wang Z.-W."/>
            <person name="Zhao X."/>
            <person name="Zhong W.-Y."/>
            <person name="Peng D.-H."/>
            <person name="Ahmad S."/>
            <person name="Lan S."/>
            <person name="Zhang J.-S."/>
            <person name="Tsai W.-C."/>
            <person name="Van De Peer Y."/>
            <person name="Liu Z.-J."/>
        </authorList>
    </citation>
    <scope>NUCLEOTIDE SEQUENCE</scope>
    <source>
        <strain evidence="2">SCP</strain>
        <tissue evidence="2">Leaves</tissue>
    </source>
</reference>
<organism evidence="2 3">
    <name type="scientific">Acorus gramineus</name>
    <name type="common">Dwarf sweet flag</name>
    <dbReference type="NCBI Taxonomy" id="55184"/>
    <lineage>
        <taxon>Eukaryota</taxon>
        <taxon>Viridiplantae</taxon>
        <taxon>Streptophyta</taxon>
        <taxon>Embryophyta</taxon>
        <taxon>Tracheophyta</taxon>
        <taxon>Spermatophyta</taxon>
        <taxon>Magnoliopsida</taxon>
        <taxon>Liliopsida</taxon>
        <taxon>Acoraceae</taxon>
        <taxon>Acorus</taxon>
    </lineage>
</organism>
<accession>A0AAV9A4Z2</accession>
<keyword evidence="3" id="KW-1185">Reference proteome</keyword>
<reference evidence="2" key="1">
    <citation type="journal article" date="2023" name="Nat. Commun.">
        <title>Diploid and tetraploid genomes of Acorus and the evolution of monocots.</title>
        <authorList>
            <person name="Ma L."/>
            <person name="Liu K.W."/>
            <person name="Li Z."/>
            <person name="Hsiao Y.Y."/>
            <person name="Qi Y."/>
            <person name="Fu T."/>
            <person name="Tang G.D."/>
            <person name="Zhang D."/>
            <person name="Sun W.H."/>
            <person name="Liu D.K."/>
            <person name="Li Y."/>
            <person name="Chen G.Z."/>
            <person name="Liu X.D."/>
            <person name="Liao X.Y."/>
            <person name="Jiang Y.T."/>
            <person name="Yu X."/>
            <person name="Hao Y."/>
            <person name="Huang J."/>
            <person name="Zhao X.W."/>
            <person name="Ke S."/>
            <person name="Chen Y.Y."/>
            <person name="Wu W.L."/>
            <person name="Hsu J.L."/>
            <person name="Lin Y.F."/>
            <person name="Huang M.D."/>
            <person name="Li C.Y."/>
            <person name="Huang L."/>
            <person name="Wang Z.W."/>
            <person name="Zhao X."/>
            <person name="Zhong W.Y."/>
            <person name="Peng D.H."/>
            <person name="Ahmad S."/>
            <person name="Lan S."/>
            <person name="Zhang J.S."/>
            <person name="Tsai W.C."/>
            <person name="Van de Peer Y."/>
            <person name="Liu Z.J."/>
        </authorList>
    </citation>
    <scope>NUCLEOTIDE SEQUENCE</scope>
    <source>
        <strain evidence="2">SCP</strain>
    </source>
</reference>
<comment type="caution">
    <text evidence="2">The sequence shown here is derived from an EMBL/GenBank/DDBJ whole genome shotgun (WGS) entry which is preliminary data.</text>
</comment>
<dbReference type="Proteomes" id="UP001179952">
    <property type="component" value="Unassembled WGS sequence"/>
</dbReference>
<dbReference type="EMBL" id="JAUJYN010000012">
    <property type="protein sequence ID" value="KAK1259209.1"/>
    <property type="molecule type" value="Genomic_DNA"/>
</dbReference>
<proteinExistence type="predicted"/>